<dbReference type="InterPro" id="IPR006500">
    <property type="entry name" value="Helicase_put_C_phage/plasmid"/>
</dbReference>
<evidence type="ECO:0000256" key="3">
    <source>
        <dbReference type="ARBA" id="ARBA00022840"/>
    </source>
</evidence>
<proteinExistence type="predicted"/>
<protein>
    <recommendedName>
        <fullName evidence="4">SF3 helicase domain-containing protein</fullName>
    </recommendedName>
</protein>
<dbReference type="PROSITE" id="PS51206">
    <property type="entry name" value="SF3_HELICASE_1"/>
    <property type="match status" value="1"/>
</dbReference>
<evidence type="ECO:0000256" key="2">
    <source>
        <dbReference type="ARBA" id="ARBA00022801"/>
    </source>
</evidence>
<dbReference type="GO" id="GO:0016817">
    <property type="term" value="F:hydrolase activity, acting on acid anhydrides"/>
    <property type="evidence" value="ECO:0007669"/>
    <property type="project" value="InterPro"/>
</dbReference>
<dbReference type="GO" id="GO:0005524">
    <property type="term" value="F:ATP binding"/>
    <property type="evidence" value="ECO:0007669"/>
    <property type="project" value="UniProtKB-KW"/>
</dbReference>
<dbReference type="InterPro" id="IPR014015">
    <property type="entry name" value="Helicase_SF3_DNA-vir"/>
</dbReference>
<evidence type="ECO:0000256" key="1">
    <source>
        <dbReference type="ARBA" id="ARBA00022741"/>
    </source>
</evidence>
<dbReference type="InterPro" id="IPR014819">
    <property type="entry name" value="PriCT_2"/>
</dbReference>
<dbReference type="InterPro" id="IPR045455">
    <property type="entry name" value="NrS-1_pol-like_helicase"/>
</dbReference>
<dbReference type="InterPro" id="IPR027417">
    <property type="entry name" value="P-loop_NTPase"/>
</dbReference>
<dbReference type="Gene3D" id="3.40.50.300">
    <property type="entry name" value="P-loop containing nucleotide triphosphate hydrolases"/>
    <property type="match status" value="1"/>
</dbReference>
<keyword evidence="1" id="KW-0547">Nucleotide-binding</keyword>
<evidence type="ECO:0000259" key="4">
    <source>
        <dbReference type="PROSITE" id="PS51206"/>
    </source>
</evidence>
<keyword evidence="2" id="KW-0378">Hydrolase</keyword>
<feature type="domain" description="SF3 helicase" evidence="4">
    <location>
        <begin position="622"/>
        <end position="796"/>
    </location>
</feature>
<dbReference type="SUPFAM" id="SSF52540">
    <property type="entry name" value="P-loop containing nucleoside triphosphate hydrolases"/>
    <property type="match status" value="1"/>
</dbReference>
<dbReference type="Pfam" id="PF23162">
    <property type="entry name" value="AEP_C962R"/>
    <property type="match status" value="1"/>
</dbReference>
<organism evidence="5">
    <name type="scientific">viral metagenome</name>
    <dbReference type="NCBI Taxonomy" id="1070528"/>
    <lineage>
        <taxon>unclassified sequences</taxon>
        <taxon>metagenomes</taxon>
        <taxon>organismal metagenomes</taxon>
    </lineage>
</organism>
<dbReference type="PANTHER" id="PTHR35372">
    <property type="entry name" value="ATP BINDING PROTEIN-RELATED"/>
    <property type="match status" value="1"/>
</dbReference>
<dbReference type="AlphaFoldDB" id="A0A6C0BRX9"/>
<dbReference type="InterPro" id="IPR056443">
    <property type="entry name" value="AEP_C962R"/>
</dbReference>
<reference evidence="5" key="1">
    <citation type="journal article" date="2020" name="Nature">
        <title>Giant virus diversity and host interactions through global metagenomics.</title>
        <authorList>
            <person name="Schulz F."/>
            <person name="Roux S."/>
            <person name="Paez-Espino D."/>
            <person name="Jungbluth S."/>
            <person name="Walsh D.A."/>
            <person name="Denef V.J."/>
            <person name="McMahon K.D."/>
            <person name="Konstantinidis K.T."/>
            <person name="Eloe-Fadrosh E.A."/>
            <person name="Kyrpides N.C."/>
            <person name="Woyke T."/>
        </authorList>
    </citation>
    <scope>NUCLEOTIDE SEQUENCE</scope>
    <source>
        <strain evidence="5">GVMAG-M-3300018428-35</strain>
    </source>
</reference>
<name>A0A6C0BRX9_9ZZZZ</name>
<keyword evidence="3" id="KW-0067">ATP-binding</keyword>
<dbReference type="PANTHER" id="PTHR35372:SF2">
    <property type="entry name" value="SF3 HELICASE DOMAIN-CONTAINING PROTEIN"/>
    <property type="match status" value="1"/>
</dbReference>
<accession>A0A6C0BRX9</accession>
<dbReference type="Pfam" id="PF08707">
    <property type="entry name" value="PriCT_2"/>
    <property type="match status" value="1"/>
</dbReference>
<dbReference type="Pfam" id="PF19263">
    <property type="entry name" value="DUF5906"/>
    <property type="match status" value="1"/>
</dbReference>
<evidence type="ECO:0000313" key="5">
    <source>
        <dbReference type="EMBL" id="QHS95185.1"/>
    </source>
</evidence>
<sequence>MKLDDFLKIHEVLENTKEKPVTHTLMNNGKFHIPNNKIDKLYKKIEKYIIRDRCEIQLVEKMGEIHPFIIDIDIKYKNTLENREYNEQTIQKILSFLWLNISSLVTSNSNKSSDIWVMEKDKPYPCKSSKYKYKDGIHIVFPNILIKKSTYRKIINFLKEQKEIEKIFVETCEVPPSNMDDTLLDGCFSGWQPYGCSKENESYYKLTSVYKLNENIHEKINDQLFNDTYTNSLSIMKTLSMRGHHEENIQYTDELKEIIGNGLKKTNSNTSNGIVNNMVNDIYGGNNVYFVDHNDVINPYEIVENNEKELVKGLIGCLSIERKTEYNKWLSVGMCLHNLDPNNFELWCEFSKDDPSYNENTCRQKWSSFNSHHNGEKLGKGSLYHWAKCDNKKKYYEVMKEYLGSKIENSISHGPDAHHLIALVISKYFEDQFICVDINDDWYYFNGVRWRKTMKANKLKKAIHDDIHKIYREYGDKYDSIARNIANDEGDPDEIKKYRDKFEKCLTFQKKLYQEPYVNTIIGSLKHIFYKEGIMEEFDTNNDLIGFENGIYDLKNHVFREGRPEDNLTLSTKIILPINGPIRPGEDQEKFRRRSIPDSNIPLDELNPRIEEMENFHKLQHDMREFISQIIPDEDVRDYAIRFISKCLSGENRDEEFNIWTGSGGNGKSKLVELIQLSMGEYACNLPVSLLTQKRKASGAACPEMARTRGKRFVFMQEPDVNETLNVGEMKEITGNDKIQARGLYKEPFEFTPQFKLLLMCNQLPNIPSNDDGTWRRLRAVPFVSRFVKEDDVDIKLNRYPIDKQLKKKLPYWIIPFMCMLFEEWREYDKNGIHIPEAVTDKTREYRNSNDIIGKWINECCVATDNIVQGVNEYAPTEFDNLFAEFGEWCSNNEEDKPSKKIVKEALKDWQSKSKYGLSISKKMSDNLPNGSEAKPRFNLTIVE</sequence>
<dbReference type="InterPro" id="IPR051620">
    <property type="entry name" value="ORF904-like_C"/>
</dbReference>
<dbReference type="EMBL" id="MN739245">
    <property type="protein sequence ID" value="QHS95185.1"/>
    <property type="molecule type" value="Genomic_DNA"/>
</dbReference>
<dbReference type="NCBIfam" id="TIGR01613">
    <property type="entry name" value="primase_Cterm"/>
    <property type="match status" value="1"/>
</dbReference>
<dbReference type="Pfam" id="PF08706">
    <property type="entry name" value="D5_N"/>
    <property type="match status" value="1"/>
</dbReference>
<dbReference type="InterPro" id="IPR014818">
    <property type="entry name" value="Phage/plasmid_primase_P4_C"/>
</dbReference>